<evidence type="ECO:0000313" key="2">
    <source>
        <dbReference type="Proteomes" id="UP000033103"/>
    </source>
</evidence>
<name>A0A0E3ZA60_9FUSO</name>
<dbReference type="AlphaFoldDB" id="A0A0E3ZA60"/>
<dbReference type="Proteomes" id="UP000033103">
    <property type="component" value="Chromosome"/>
</dbReference>
<dbReference type="STRING" id="187101.VC03_04135"/>
<accession>A0A0E3ZA60</accession>
<evidence type="ECO:0000313" key="1">
    <source>
        <dbReference type="EMBL" id="AKC95691.1"/>
    </source>
</evidence>
<sequence length="62" mass="7071">MDETKASIKNIQVIVGYYNNCAIVMTANENEGDLVIAQKIYKLIPIDNLKIENKHFDNVECK</sequence>
<dbReference type="EMBL" id="CP011280">
    <property type="protein sequence ID" value="AKC95691.1"/>
    <property type="molecule type" value="Genomic_DNA"/>
</dbReference>
<reference evidence="1 2" key="1">
    <citation type="journal article" date="2012" name="BMC Genomics">
        <title>Genomic sequence analysis and characterization of Sneathia amnii sp. nov.</title>
        <authorList>
            <consortium name="Vaginal Microbiome Consortium (additional members)"/>
            <person name="Harwich M.D.Jr."/>
            <person name="Serrano M.G."/>
            <person name="Fettweis J.M."/>
            <person name="Alves J.M."/>
            <person name="Reimers M.A."/>
            <person name="Buck G.A."/>
            <person name="Jefferson K.K."/>
        </authorList>
    </citation>
    <scope>NUCLEOTIDE SEQUENCE [LARGE SCALE GENOMIC DNA]</scope>
    <source>
        <strain evidence="1 2">SN35</strain>
    </source>
</reference>
<keyword evidence="2" id="KW-1185">Reference proteome</keyword>
<gene>
    <name evidence="1" type="ORF">VC03_04135</name>
</gene>
<dbReference type="KEGG" id="sns:VC03_04135"/>
<dbReference type="HOGENOM" id="CLU_2901860_0_0_0"/>
<organism evidence="1 2">
    <name type="scientific">Sneathia vaginalis</name>
    <dbReference type="NCBI Taxonomy" id="187101"/>
    <lineage>
        <taxon>Bacteria</taxon>
        <taxon>Fusobacteriati</taxon>
        <taxon>Fusobacteriota</taxon>
        <taxon>Fusobacteriia</taxon>
        <taxon>Fusobacteriales</taxon>
        <taxon>Leptotrichiaceae</taxon>
        <taxon>Sneathia</taxon>
    </lineage>
</organism>
<protein>
    <submittedName>
        <fullName evidence="1">Uncharacterized protein</fullName>
    </submittedName>
</protein>
<dbReference type="RefSeq" id="WP_046328797.1">
    <property type="nucleotide sequence ID" value="NZ_CP011280.1"/>
</dbReference>
<proteinExistence type="predicted"/>
<dbReference type="PATRIC" id="fig|1069640.6.peg.819"/>